<feature type="domain" description="PIN" evidence="2">
    <location>
        <begin position="14"/>
        <end position="129"/>
    </location>
</feature>
<dbReference type="PANTHER" id="PTHR35901:SF1">
    <property type="entry name" value="EXONUCLEASE VAPC9"/>
    <property type="match status" value="1"/>
</dbReference>
<proteinExistence type="predicted"/>
<accession>A0A6P1Y012</accession>
<organism evidence="3 4">
    <name type="scientific">Treponema vincentii</name>
    <dbReference type="NCBI Taxonomy" id="69710"/>
    <lineage>
        <taxon>Bacteria</taxon>
        <taxon>Pseudomonadati</taxon>
        <taxon>Spirochaetota</taxon>
        <taxon>Spirochaetia</taxon>
        <taxon>Spirochaetales</taxon>
        <taxon>Treponemataceae</taxon>
        <taxon>Treponema</taxon>
    </lineage>
</organism>
<dbReference type="InterPro" id="IPR029060">
    <property type="entry name" value="PIN-like_dom_sf"/>
</dbReference>
<reference evidence="3 4" key="1">
    <citation type="submission" date="2020-01" db="EMBL/GenBank/DDBJ databases">
        <title>Complete genome sequence of a human oral phylogroup 1 Treponema sp. strain ATCC 700766, originally isolated from periodontitis dental plaque.</title>
        <authorList>
            <person name="Chan Y."/>
            <person name="Huo Y.-B."/>
            <person name="Yu X.-L."/>
            <person name="Zeng H."/>
            <person name="Leung W.-K."/>
            <person name="Watt R.M."/>
        </authorList>
    </citation>
    <scope>NUCLEOTIDE SEQUENCE [LARGE SCALE GENOMIC DNA]</scope>
    <source>
        <strain evidence="3 4">OMZ 804</strain>
    </source>
</reference>
<dbReference type="Pfam" id="PF01850">
    <property type="entry name" value="PIN"/>
    <property type="match status" value="1"/>
</dbReference>
<sequence length="143" mass="16664">MIVTDDCSFRCKCIYIEIIFQREKDNTFKSIYHQGTWIIAPDLFIAEITNVLWKYYKAGRISHIDCIQYVQDGIDMVDDFIETRELWKEALAEGMKNNHSIYDMYYAVLARRNDATLITNNGALAKVCEKLSIDICDSVKVFL</sequence>
<dbReference type="KEGG" id="trz:GWP43_02915"/>
<dbReference type="EMBL" id="CP048020">
    <property type="protein sequence ID" value="QHX42573.1"/>
    <property type="molecule type" value="Genomic_DNA"/>
</dbReference>
<name>A0A6P1Y012_9SPIR</name>
<keyword evidence="1" id="KW-0460">Magnesium</keyword>
<dbReference type="Gene3D" id="3.40.50.1010">
    <property type="entry name" value="5'-nuclease"/>
    <property type="match status" value="1"/>
</dbReference>
<dbReference type="Proteomes" id="UP000464374">
    <property type="component" value="Chromosome"/>
</dbReference>
<dbReference type="InterPro" id="IPR051619">
    <property type="entry name" value="TypeII_TA_RNase_PINc/VapC"/>
</dbReference>
<evidence type="ECO:0000256" key="1">
    <source>
        <dbReference type="ARBA" id="ARBA00022842"/>
    </source>
</evidence>
<gene>
    <name evidence="3" type="ORF">GWP43_02915</name>
</gene>
<evidence type="ECO:0000313" key="4">
    <source>
        <dbReference type="Proteomes" id="UP000464374"/>
    </source>
</evidence>
<dbReference type="RefSeq" id="WP_162662578.1">
    <property type="nucleotide sequence ID" value="NZ_CP048020.1"/>
</dbReference>
<dbReference type="InterPro" id="IPR002716">
    <property type="entry name" value="PIN_dom"/>
</dbReference>
<dbReference type="AlphaFoldDB" id="A0A6P1Y012"/>
<dbReference type="SUPFAM" id="SSF88723">
    <property type="entry name" value="PIN domain-like"/>
    <property type="match status" value="1"/>
</dbReference>
<protein>
    <submittedName>
        <fullName evidence="3">Type II toxin-antitoxin system VapC family toxin</fullName>
    </submittedName>
</protein>
<evidence type="ECO:0000313" key="3">
    <source>
        <dbReference type="EMBL" id="QHX42573.1"/>
    </source>
</evidence>
<dbReference type="CDD" id="cd09873">
    <property type="entry name" value="PIN_Pae0151-like"/>
    <property type="match status" value="1"/>
</dbReference>
<dbReference type="InterPro" id="IPR044153">
    <property type="entry name" value="PIN_Pae0151-like"/>
</dbReference>
<evidence type="ECO:0000259" key="2">
    <source>
        <dbReference type="Pfam" id="PF01850"/>
    </source>
</evidence>
<dbReference type="PANTHER" id="PTHR35901">
    <property type="entry name" value="RIBONUCLEASE VAPC3"/>
    <property type="match status" value="1"/>
</dbReference>